<evidence type="ECO:0000313" key="5">
    <source>
        <dbReference type="Proteomes" id="UP001516023"/>
    </source>
</evidence>
<accession>A0ABD3PJR2</accession>
<comment type="caution">
    <text evidence="4">The sequence shown here is derived from an EMBL/GenBank/DDBJ whole genome shotgun (WGS) entry which is preliminary data.</text>
</comment>
<dbReference type="EMBL" id="JABMIG020000158">
    <property type="protein sequence ID" value="KAL3788289.1"/>
    <property type="molecule type" value="Genomic_DNA"/>
</dbReference>
<keyword evidence="5" id="KW-1185">Reference proteome</keyword>
<dbReference type="PANTHER" id="PTHR46023">
    <property type="entry name" value="LIPASE CLASS 3 PROTEIN-LIKE"/>
    <property type="match status" value="1"/>
</dbReference>
<feature type="region of interest" description="Disordered" evidence="1">
    <location>
        <begin position="35"/>
        <end position="55"/>
    </location>
</feature>
<feature type="compositionally biased region" description="Low complexity" evidence="1">
    <location>
        <begin position="42"/>
        <end position="51"/>
    </location>
</feature>
<sequence>MRTIVSRKHGNPFVYFSVLGALLIAEVVESGEPNICNRENTDPSSKSSNSCSDKKDPPIIDVITKWIEDRSTEGQAFLQQLLNNDGTTQDAESGSDDGNESQSFFDEMKDAFSSSKNRPEDYKPKNPFADMMDFFQSIVSLSIGNDGGATDLAEDFIQKAAEISAFHQSNKSTPNILEFSKLMIDAFGKVAESIHRNFGHIDWHKLRPFDFMYFLEYVESMRTPSWKRRLHGLAPAVTVKEVKELHKALYLANLAYADTVQSIKDGLLSSDWELIHAQMTNAPGEPAHYIALRKNRLNSSRNYLDVLLVVRGTKDFKDVLSDGLLDAVDFRGGKAHAGLANSGKFIVDHHRDLLRQLMEMANKTNIKLTLIGHSLGAGAAAIAGIIFNEDEPNIEANVIGFGCPALLSKDLSVAASKYVTTIVSDSDMIPRMSGPSVENAILDLMSYDWIERGLGDLRNIFENIRINLPFDIPSENIDKVYVFVHNFLEKNIKPQMDEMSSKQRRDVVLIPPGNCIHFYRDGTGITGQTVSCNLFDNLEISRTMIDDHMIPTGYNRMLLDFMRYYLADYQFVFNQKIVV</sequence>
<dbReference type="Proteomes" id="UP001516023">
    <property type="component" value="Unassembled WGS sequence"/>
</dbReference>
<feature type="domain" description="Fungal lipase-type" evidence="3">
    <location>
        <begin position="308"/>
        <end position="434"/>
    </location>
</feature>
<evidence type="ECO:0000259" key="3">
    <source>
        <dbReference type="Pfam" id="PF01764"/>
    </source>
</evidence>
<feature type="chain" id="PRO_5044772579" description="Fungal lipase-type domain-containing protein" evidence="2">
    <location>
        <begin position="31"/>
        <end position="579"/>
    </location>
</feature>
<name>A0ABD3PJR2_9STRA</name>
<evidence type="ECO:0000256" key="1">
    <source>
        <dbReference type="SAM" id="MobiDB-lite"/>
    </source>
</evidence>
<dbReference type="Gene3D" id="3.40.50.1820">
    <property type="entry name" value="alpha/beta hydrolase"/>
    <property type="match status" value="1"/>
</dbReference>
<evidence type="ECO:0000313" key="4">
    <source>
        <dbReference type="EMBL" id="KAL3788289.1"/>
    </source>
</evidence>
<protein>
    <recommendedName>
        <fullName evidence="3">Fungal lipase-type domain-containing protein</fullName>
    </recommendedName>
</protein>
<dbReference type="AlphaFoldDB" id="A0ABD3PJR2"/>
<proteinExistence type="predicted"/>
<feature type="signal peptide" evidence="2">
    <location>
        <begin position="1"/>
        <end position="30"/>
    </location>
</feature>
<dbReference type="SUPFAM" id="SSF53474">
    <property type="entry name" value="alpha/beta-Hydrolases"/>
    <property type="match status" value="1"/>
</dbReference>
<keyword evidence="2" id="KW-0732">Signal</keyword>
<dbReference type="InterPro" id="IPR029058">
    <property type="entry name" value="AB_hydrolase_fold"/>
</dbReference>
<dbReference type="InterPro" id="IPR002921">
    <property type="entry name" value="Fungal_lipase-type"/>
</dbReference>
<evidence type="ECO:0000256" key="2">
    <source>
        <dbReference type="SAM" id="SignalP"/>
    </source>
</evidence>
<dbReference type="Pfam" id="PF01764">
    <property type="entry name" value="Lipase_3"/>
    <property type="match status" value="1"/>
</dbReference>
<gene>
    <name evidence="4" type="ORF">HJC23_002863</name>
</gene>
<organism evidence="4 5">
    <name type="scientific">Cyclotella cryptica</name>
    <dbReference type="NCBI Taxonomy" id="29204"/>
    <lineage>
        <taxon>Eukaryota</taxon>
        <taxon>Sar</taxon>
        <taxon>Stramenopiles</taxon>
        <taxon>Ochrophyta</taxon>
        <taxon>Bacillariophyta</taxon>
        <taxon>Coscinodiscophyceae</taxon>
        <taxon>Thalassiosirophycidae</taxon>
        <taxon>Stephanodiscales</taxon>
        <taxon>Stephanodiscaceae</taxon>
        <taxon>Cyclotella</taxon>
    </lineage>
</organism>
<reference evidence="4 5" key="1">
    <citation type="journal article" date="2020" name="G3 (Bethesda)">
        <title>Improved Reference Genome for Cyclotella cryptica CCMP332, a Model for Cell Wall Morphogenesis, Salinity Adaptation, and Lipid Production in Diatoms (Bacillariophyta).</title>
        <authorList>
            <person name="Roberts W.R."/>
            <person name="Downey K.M."/>
            <person name="Ruck E.C."/>
            <person name="Traller J.C."/>
            <person name="Alverson A.J."/>
        </authorList>
    </citation>
    <scope>NUCLEOTIDE SEQUENCE [LARGE SCALE GENOMIC DNA]</scope>
    <source>
        <strain evidence="4 5">CCMP332</strain>
    </source>
</reference>
<dbReference type="PANTHER" id="PTHR46023:SF6">
    <property type="entry name" value="LIPASE CLASS 3 FAMILY PROTEIN"/>
    <property type="match status" value="1"/>
</dbReference>